<evidence type="ECO:0000313" key="2">
    <source>
        <dbReference type="Proteomes" id="UP001492541"/>
    </source>
</evidence>
<sequence>MNYILDAFAVLHTLVTEKGADKVEELLDKAEIGGIKLSLREFIPIFCGYGDSDLMSSTVFSSQTEKKSEKLECGTWFQ</sequence>
<name>A0ABZ3H053_GEOAI</name>
<evidence type="ECO:0008006" key="3">
    <source>
        <dbReference type="Google" id="ProtNLM"/>
    </source>
</evidence>
<accession>A0ABZ3H053</accession>
<keyword evidence="2" id="KW-1185">Reference proteome</keyword>
<gene>
    <name evidence="1" type="ORF">LPQ35_06940</name>
</gene>
<reference evidence="1 2" key="1">
    <citation type="submission" date="2021-11" db="EMBL/GenBank/DDBJ databases">
        <title>Whole genome of Geoglobus acetivorans.</title>
        <authorList>
            <person name="Liu D."/>
        </authorList>
    </citation>
    <scope>NUCLEOTIDE SEQUENCE [LARGE SCALE GENOMIC DNA]</scope>
    <source>
        <strain evidence="1 2">SBH6</strain>
    </source>
</reference>
<proteinExistence type="predicted"/>
<dbReference type="Proteomes" id="UP001492541">
    <property type="component" value="Chromosome"/>
</dbReference>
<dbReference type="GeneID" id="90449410"/>
<dbReference type="RefSeq" id="WP_193808149.1">
    <property type="nucleotide sequence ID" value="NZ_CP087714.1"/>
</dbReference>
<protein>
    <recommendedName>
        <fullName evidence="3">PIN domain-containing protein</fullName>
    </recommendedName>
</protein>
<evidence type="ECO:0000313" key="1">
    <source>
        <dbReference type="EMBL" id="XAT62990.1"/>
    </source>
</evidence>
<organism evidence="1 2">
    <name type="scientific">Geoglobus acetivorans</name>
    <dbReference type="NCBI Taxonomy" id="565033"/>
    <lineage>
        <taxon>Archaea</taxon>
        <taxon>Methanobacteriati</taxon>
        <taxon>Methanobacteriota</taxon>
        <taxon>Archaeoglobi</taxon>
        <taxon>Archaeoglobales</taxon>
        <taxon>Archaeoglobaceae</taxon>
        <taxon>Geoglobus</taxon>
    </lineage>
</organism>
<dbReference type="EMBL" id="CP087714">
    <property type="protein sequence ID" value="XAT62990.1"/>
    <property type="molecule type" value="Genomic_DNA"/>
</dbReference>